<dbReference type="PANTHER" id="PTHR34136">
    <property type="match status" value="1"/>
</dbReference>
<evidence type="ECO:0000256" key="1">
    <source>
        <dbReference type="ARBA" id="ARBA00022676"/>
    </source>
</evidence>
<dbReference type="GO" id="GO:0016758">
    <property type="term" value="F:hexosyltransferase activity"/>
    <property type="evidence" value="ECO:0007669"/>
    <property type="project" value="TreeGrafter"/>
</dbReference>
<accession>A0A1B7VTW4</accession>
<dbReference type="PANTHER" id="PTHR34136:SF1">
    <property type="entry name" value="UDP-N-ACETYL-D-MANNOSAMINURONIC ACID TRANSFERASE"/>
    <property type="match status" value="1"/>
</dbReference>
<reference evidence="3 4" key="1">
    <citation type="submission" date="2015-09" db="EMBL/GenBank/DDBJ databases">
        <title>Whole genome shotgun sequence assembly of Aphanizomenon flos-aquae UKL13.</title>
        <authorList>
            <person name="Driscoll C."/>
        </authorList>
    </citation>
    <scope>NUCLEOTIDE SEQUENCE [LARGE SCALE GENOMIC DNA]</scope>
    <source>
        <strain evidence="3">MDT13</strain>
    </source>
</reference>
<dbReference type="Proteomes" id="UP000092382">
    <property type="component" value="Unassembled WGS sequence"/>
</dbReference>
<evidence type="ECO:0000313" key="3">
    <source>
        <dbReference type="EMBL" id="OBQ24413.1"/>
    </source>
</evidence>
<dbReference type="PATRIC" id="fig|1710894.3.peg.1061"/>
<dbReference type="NCBIfam" id="TIGR00696">
    <property type="entry name" value="wecG_tagA_cpsF"/>
    <property type="match status" value="1"/>
</dbReference>
<proteinExistence type="predicted"/>
<dbReference type="Pfam" id="PF03808">
    <property type="entry name" value="Glyco_tran_WecG"/>
    <property type="match status" value="1"/>
</dbReference>
<keyword evidence="2 3" id="KW-0808">Transferase</keyword>
<dbReference type="InterPro" id="IPR004629">
    <property type="entry name" value="WecG_TagA_CpsF"/>
</dbReference>
<sequence length="253" mass="29103">MLKFPQKFFVLGLPVHILENYPNWLLDCLKESKGTHVVTLNAEMTMQAERNFPLAKIIKNAELVIPDGAGVALYLKYLLGEKVKRFPGIELAETLLQKIAQEQMSTSIFFYGGAPGVAVKAADLWQRKFPTLNILGTHSGYHSSAEEQQLLQTLSQIQPQVIFVGLGVPRQELWIAKHRDLCPHSIWIGVGGSFDIWSGRKTRAPRWLANNNLEWMYRLYQEPWRWQRMLALPEFVFKSFIYRWIPGGMLPKH</sequence>
<dbReference type="STRING" id="1803587.GCA_001593825_03629"/>
<comment type="caution">
    <text evidence="3">The sequence shown here is derived from an EMBL/GenBank/DDBJ whole genome shotgun (WGS) entry which is preliminary data.</text>
</comment>
<dbReference type="EMBL" id="LJOY01000049">
    <property type="protein sequence ID" value="OBQ24413.1"/>
    <property type="molecule type" value="Genomic_DNA"/>
</dbReference>
<protein>
    <submittedName>
        <fullName evidence="3">UDP-N-acetyl-D-mannosaminuronic acid transferase</fullName>
    </submittedName>
</protein>
<evidence type="ECO:0000256" key="2">
    <source>
        <dbReference type="ARBA" id="ARBA00022679"/>
    </source>
</evidence>
<dbReference type="AlphaFoldDB" id="A0A1B7VTW4"/>
<name>A0A1B7VTW4_APHFL</name>
<gene>
    <name evidence="3" type="ORF">AN481_14065</name>
</gene>
<keyword evidence="1" id="KW-0328">Glycosyltransferase</keyword>
<evidence type="ECO:0000313" key="4">
    <source>
        <dbReference type="Proteomes" id="UP000092382"/>
    </source>
</evidence>
<dbReference type="CDD" id="cd06533">
    <property type="entry name" value="Glyco_transf_WecG_TagA"/>
    <property type="match status" value="1"/>
</dbReference>
<organism evidence="3 4">
    <name type="scientific">Aphanizomenon flos-aquae LD13</name>
    <dbReference type="NCBI Taxonomy" id="1710894"/>
    <lineage>
        <taxon>Bacteria</taxon>
        <taxon>Bacillati</taxon>
        <taxon>Cyanobacteriota</taxon>
        <taxon>Cyanophyceae</taxon>
        <taxon>Nostocales</taxon>
        <taxon>Aphanizomenonaceae</taxon>
        <taxon>Aphanizomenon</taxon>
    </lineage>
</organism>